<dbReference type="InterPro" id="IPR025200">
    <property type="entry name" value="PPK_C_dom2"/>
</dbReference>
<protein>
    <submittedName>
        <fullName evidence="2">Polyphosphate kinase 1</fullName>
    </submittedName>
</protein>
<dbReference type="Gene3D" id="3.30.870.10">
    <property type="entry name" value="Endonuclease Chain A"/>
    <property type="match status" value="1"/>
</dbReference>
<proteinExistence type="predicted"/>
<evidence type="ECO:0000313" key="2">
    <source>
        <dbReference type="EMBL" id="MBE8432030.1"/>
    </source>
</evidence>
<reference evidence="2" key="1">
    <citation type="submission" date="2020-10" db="EMBL/GenBank/DDBJ databases">
        <title>New Zealand Leptospira genomics.</title>
        <authorList>
            <person name="Wilkinson D.A."/>
            <person name="Nisa S."/>
            <person name="Moinet M."/>
            <person name="Benschop J."/>
        </authorList>
    </citation>
    <scope>NUCLEOTIDE SEQUENCE</scope>
    <source>
        <strain evidence="2">ESR8</strain>
    </source>
</reference>
<dbReference type="SUPFAM" id="SSF56024">
    <property type="entry name" value="Phospholipase D/nuclease"/>
    <property type="match status" value="1"/>
</dbReference>
<evidence type="ECO:0000313" key="3">
    <source>
        <dbReference type="Proteomes" id="UP000644282"/>
    </source>
</evidence>
<dbReference type="AlphaFoldDB" id="A0AA40WER3"/>
<sequence>FFTVNKQITEDVATIFNTITSYAKMPTLNFLSASPHNLKSTFITMIDQERENALAGKPARIIFKMNSLVDPHIILSLYKASQAGVKVDLIIRGICCLKPGLKGISENITVLSIVGRFLEHTRIYYFHSNGSESIFLASADCMPRNFERRIEVLFPIVESKNKDRIKKILDVQLQDNVKARFLRPDGHYIKRILEKGEKPVDSQIERMTFAE</sequence>
<comment type="caution">
    <text evidence="2">The sequence shown here is derived from an EMBL/GenBank/DDBJ whole genome shotgun (WGS) entry which is preliminary data.</text>
</comment>
<dbReference type="GO" id="GO:0009358">
    <property type="term" value="C:polyphosphate kinase complex"/>
    <property type="evidence" value="ECO:0007669"/>
    <property type="project" value="InterPro"/>
</dbReference>
<dbReference type="Proteomes" id="UP000644282">
    <property type="component" value="Unassembled WGS sequence"/>
</dbReference>
<organism evidence="2 3">
    <name type="scientific">Leptospira interrogans serovar Pomona</name>
    <dbReference type="NCBI Taxonomy" id="44276"/>
    <lineage>
        <taxon>Bacteria</taxon>
        <taxon>Pseudomonadati</taxon>
        <taxon>Spirochaetota</taxon>
        <taxon>Spirochaetia</taxon>
        <taxon>Leptospirales</taxon>
        <taxon>Leptospiraceae</taxon>
        <taxon>Leptospira</taxon>
    </lineage>
</organism>
<dbReference type="EMBL" id="JADDXF010000197">
    <property type="protein sequence ID" value="MBE8432030.1"/>
    <property type="molecule type" value="Genomic_DNA"/>
</dbReference>
<name>A0AA40WER3_LEPIR</name>
<evidence type="ECO:0000259" key="1">
    <source>
        <dbReference type="Pfam" id="PF13090"/>
    </source>
</evidence>
<dbReference type="GO" id="GO:0006799">
    <property type="term" value="P:polyphosphate biosynthetic process"/>
    <property type="evidence" value="ECO:0007669"/>
    <property type="project" value="InterPro"/>
</dbReference>
<keyword evidence="2" id="KW-0808">Transferase</keyword>
<dbReference type="CDD" id="cd09168">
    <property type="entry name" value="PLDc_PaPPK1_C2_like"/>
    <property type="match status" value="1"/>
</dbReference>
<dbReference type="InterPro" id="IPR003414">
    <property type="entry name" value="PP_kinase"/>
</dbReference>
<accession>A0AA40WER3</accession>
<feature type="domain" description="Polyphosphate kinase C-terminal" evidence="1">
    <location>
        <begin position="31"/>
        <end position="203"/>
    </location>
</feature>
<feature type="non-terminal residue" evidence="2">
    <location>
        <position position="1"/>
    </location>
</feature>
<dbReference type="PANTHER" id="PTHR30218:SF0">
    <property type="entry name" value="POLYPHOSPHATE KINASE"/>
    <property type="match status" value="1"/>
</dbReference>
<dbReference type="Pfam" id="PF13090">
    <property type="entry name" value="PP_kinase_C"/>
    <property type="match status" value="1"/>
</dbReference>
<dbReference type="GO" id="GO:0008976">
    <property type="term" value="F:polyphosphate kinase activity"/>
    <property type="evidence" value="ECO:0007669"/>
    <property type="project" value="InterPro"/>
</dbReference>
<gene>
    <name evidence="2" type="ORF">IQB77_19900</name>
</gene>
<dbReference type="PANTHER" id="PTHR30218">
    <property type="entry name" value="POLYPHOSPHATE KINASE"/>
    <property type="match status" value="1"/>
</dbReference>
<keyword evidence="2" id="KW-0418">Kinase</keyword>